<keyword evidence="1" id="KW-0472">Membrane</keyword>
<dbReference type="AlphaFoldDB" id="A0A024GHD5"/>
<keyword evidence="1" id="KW-0812">Transmembrane</keyword>
<evidence type="ECO:0000313" key="3">
    <source>
        <dbReference type="Proteomes" id="UP000053237"/>
    </source>
</evidence>
<dbReference type="InParanoid" id="A0A024GHD5"/>
<accession>A0A024GHD5</accession>
<comment type="caution">
    <text evidence="2">The sequence shown here is derived from an EMBL/GenBank/DDBJ whole genome shotgun (WGS) entry which is preliminary data.</text>
</comment>
<keyword evidence="3" id="KW-1185">Reference proteome</keyword>
<evidence type="ECO:0000256" key="1">
    <source>
        <dbReference type="SAM" id="Phobius"/>
    </source>
</evidence>
<dbReference type="EMBL" id="CAIX01000118">
    <property type="protein sequence ID" value="CCI46184.1"/>
    <property type="molecule type" value="Genomic_DNA"/>
</dbReference>
<dbReference type="Proteomes" id="UP000053237">
    <property type="component" value="Unassembled WGS sequence"/>
</dbReference>
<organism evidence="2 3">
    <name type="scientific">Albugo candida</name>
    <dbReference type="NCBI Taxonomy" id="65357"/>
    <lineage>
        <taxon>Eukaryota</taxon>
        <taxon>Sar</taxon>
        <taxon>Stramenopiles</taxon>
        <taxon>Oomycota</taxon>
        <taxon>Peronosporomycetes</taxon>
        <taxon>Albuginales</taxon>
        <taxon>Albuginaceae</taxon>
        <taxon>Albugo</taxon>
    </lineage>
</organism>
<proteinExistence type="predicted"/>
<protein>
    <submittedName>
        <fullName evidence="2">Uncharacterized protein</fullName>
    </submittedName>
</protein>
<keyword evidence="1" id="KW-1133">Transmembrane helix</keyword>
<feature type="transmembrane region" description="Helical" evidence="1">
    <location>
        <begin position="100"/>
        <end position="123"/>
    </location>
</feature>
<name>A0A024GHD5_9STRA</name>
<feature type="transmembrane region" description="Helical" evidence="1">
    <location>
        <begin position="77"/>
        <end position="94"/>
    </location>
</feature>
<evidence type="ECO:0000313" key="2">
    <source>
        <dbReference type="EMBL" id="CCI46184.1"/>
    </source>
</evidence>
<sequence length="126" mass="14278">MLFIFIQAVPDCSHSSTNLLKFQEMFLCIPFHPESVHLVSFVYDCACFANHETFRFSHVSSVLVAEQIRDCNFGRSMVAIIAKALTSLTFHISIAESASIGIFIASIWPWNFFLASLINVLIFQIR</sequence>
<reference evidence="2 3" key="1">
    <citation type="submission" date="2012-05" db="EMBL/GenBank/DDBJ databases">
        <title>Recombination and specialization in a pathogen metapopulation.</title>
        <authorList>
            <person name="Gardiner A."/>
            <person name="Kemen E."/>
            <person name="Schultz-Larsen T."/>
            <person name="MacLean D."/>
            <person name="Van Oosterhout C."/>
            <person name="Jones J.D.G."/>
        </authorList>
    </citation>
    <scope>NUCLEOTIDE SEQUENCE [LARGE SCALE GENOMIC DNA]</scope>
    <source>
        <strain evidence="2 3">Ac Nc2</strain>
    </source>
</reference>
<gene>
    <name evidence="2" type="ORF">BN9_071130</name>
</gene>